<organism evidence="2 3">
    <name type="scientific">Flagellimonas pacifica</name>
    <dbReference type="NCBI Taxonomy" id="1247520"/>
    <lineage>
        <taxon>Bacteria</taxon>
        <taxon>Pseudomonadati</taxon>
        <taxon>Bacteroidota</taxon>
        <taxon>Flavobacteriia</taxon>
        <taxon>Flavobacteriales</taxon>
        <taxon>Flavobacteriaceae</taxon>
        <taxon>Flagellimonas</taxon>
    </lineage>
</organism>
<dbReference type="Pfam" id="PF13595">
    <property type="entry name" value="DUF4138"/>
    <property type="match status" value="1"/>
</dbReference>
<protein>
    <recommendedName>
        <fullName evidence="4">DUF4138 domain-containing protein</fullName>
    </recommendedName>
</protein>
<dbReference type="InterPro" id="IPR022298">
    <property type="entry name" value="Conjug_transposon_TraN"/>
</dbReference>
<dbReference type="Proteomes" id="UP000219048">
    <property type="component" value="Unassembled WGS sequence"/>
</dbReference>
<keyword evidence="1" id="KW-0732">Signal</keyword>
<dbReference type="EMBL" id="OBEH01000007">
    <property type="protein sequence ID" value="SNZ01876.1"/>
    <property type="molecule type" value="Genomic_DNA"/>
</dbReference>
<accession>A0A285N1I4</accession>
<evidence type="ECO:0000313" key="2">
    <source>
        <dbReference type="EMBL" id="SNZ01876.1"/>
    </source>
</evidence>
<evidence type="ECO:0000256" key="1">
    <source>
        <dbReference type="SAM" id="SignalP"/>
    </source>
</evidence>
<proteinExistence type="predicted"/>
<dbReference type="RefSeq" id="WP_097047308.1">
    <property type="nucleotide sequence ID" value="NZ_OBEH01000007.1"/>
</dbReference>
<sequence>MKNLILITVILSTSHLFAQKALDTIYANDKKNVALFFPEPIRQGITGASNFVFTYNREKEQYFGLLQATPGTESNLLTLTENGRVYSYILIYKEQLPKLNYFISENESIGNERSVVVKQKPIVKPMDKTAYFKKFCAYLLKSKYGSIATKRKRGIKLQLQEMVYNASEVYLVLEIKNKTEIDFEVDYVNVSRVNGNKKRKASYQKLLMQAEYKHEMPNTIKVGQSHRFVYVLPKFVSGDDEKLMLELREKKGSRKVVLSTRL</sequence>
<evidence type="ECO:0000313" key="3">
    <source>
        <dbReference type="Proteomes" id="UP000219048"/>
    </source>
</evidence>
<keyword evidence="3" id="KW-1185">Reference proteome</keyword>
<dbReference type="AlphaFoldDB" id="A0A285N1I4"/>
<reference evidence="3" key="1">
    <citation type="submission" date="2017-09" db="EMBL/GenBank/DDBJ databases">
        <authorList>
            <person name="Varghese N."/>
            <person name="Submissions S."/>
        </authorList>
    </citation>
    <scope>NUCLEOTIDE SEQUENCE [LARGE SCALE GENOMIC DNA]</scope>
    <source>
        <strain evidence="3">DSM 25885</strain>
    </source>
</reference>
<name>A0A285N1I4_9FLAO</name>
<evidence type="ECO:0008006" key="4">
    <source>
        <dbReference type="Google" id="ProtNLM"/>
    </source>
</evidence>
<gene>
    <name evidence="2" type="ORF">SAMN06265377_3727</name>
</gene>
<feature type="chain" id="PRO_5013216273" description="DUF4138 domain-containing protein" evidence="1">
    <location>
        <begin position="19"/>
        <end position="262"/>
    </location>
</feature>
<feature type="signal peptide" evidence="1">
    <location>
        <begin position="1"/>
        <end position="18"/>
    </location>
</feature>
<dbReference type="OrthoDB" id="1451423at2"/>